<dbReference type="SMART" id="SM00382">
    <property type="entry name" value="AAA"/>
    <property type="match status" value="2"/>
</dbReference>
<dbReference type="GO" id="GO:0005524">
    <property type="term" value="F:ATP binding"/>
    <property type="evidence" value="ECO:0007669"/>
    <property type="project" value="UniProtKB-KW"/>
</dbReference>
<organism evidence="9 10">
    <name type="scientific">Aeromicrobium alkaliterrae</name>
    <dbReference type="NCBI Taxonomy" id="302168"/>
    <lineage>
        <taxon>Bacteria</taxon>
        <taxon>Bacillati</taxon>
        <taxon>Actinomycetota</taxon>
        <taxon>Actinomycetes</taxon>
        <taxon>Propionibacteriales</taxon>
        <taxon>Nocardioidaceae</taxon>
        <taxon>Aeromicrobium</taxon>
    </lineage>
</organism>
<dbReference type="RefSeq" id="WP_344197414.1">
    <property type="nucleotide sequence ID" value="NZ_BAAAME010000002.1"/>
</dbReference>
<dbReference type="Pfam" id="PF00005">
    <property type="entry name" value="ABC_tran"/>
    <property type="match status" value="2"/>
</dbReference>
<sequence length="599" mass="63780">MTATPTTAPSRSSASGAEAPLLEVRGLDVAFQTGRKELTPAVSGVDLTVYPGQTVAIVGESGSGKSTTAHAIIGLLPGTGRVTGGQILFEGADIAQARTREMVALRGASIGLVPQDPMSNLNPLWTVGAQIKESLTANGIASGKAADRRVVELLEEAGLPDAQRRAKQYPHEFSGGMRQRALIAMGLAARPKLLIADEPTSALDVTVQKQILDHLDTLTDDLGVAVLLITHDLGLAAERADHLVVMYKGQIVESGPALEILQDPHHPYTQRLVASAPSLASQRLSSLQHRAEVREQAVQAAEEVASEVAADAAAIGKGLDDVITVENLTKVFKLPGKGPFNKVDFLAVDDVSFSLRRGTTTAIVGESGSGKSTVARMVLGLLEPTSGTVKFDGVDVEDIRGKSERLRLRRRMQPIFQNPYASLDPLFSIYRSIEEPLRTHGIGTAKEREAKVRDLLDKVSLPASVMSRFPHELSGGQRQRVAIARALALDPEVVICDEAVSALDVLVQAQILTLLNDLQAELGLSYLFITHDLAVVRQIADDVLVMQNGQVVEAAPVEQVFSSPEQDYTRALLDAIPGGSIPLGVVEAGDDLPDVTLED</sequence>
<protein>
    <submittedName>
        <fullName evidence="9">ABC transporter ATP-binding protein</fullName>
    </submittedName>
</protein>
<keyword evidence="3" id="KW-0813">Transport</keyword>
<dbReference type="InterPro" id="IPR050388">
    <property type="entry name" value="ABC_Ni/Peptide_Import"/>
</dbReference>
<reference evidence="10" key="1">
    <citation type="journal article" date="2019" name="Int. J. Syst. Evol. Microbiol.">
        <title>The Global Catalogue of Microorganisms (GCM) 10K type strain sequencing project: providing services to taxonomists for standard genome sequencing and annotation.</title>
        <authorList>
            <consortium name="The Broad Institute Genomics Platform"/>
            <consortium name="The Broad Institute Genome Sequencing Center for Infectious Disease"/>
            <person name="Wu L."/>
            <person name="Ma J."/>
        </authorList>
    </citation>
    <scope>NUCLEOTIDE SEQUENCE [LARGE SCALE GENOMIC DNA]</scope>
    <source>
        <strain evidence="10">JCM 13518</strain>
    </source>
</reference>
<gene>
    <name evidence="9" type="ORF">GCM10009710_05150</name>
</gene>
<dbReference type="InterPro" id="IPR003593">
    <property type="entry name" value="AAA+_ATPase"/>
</dbReference>
<dbReference type="NCBIfam" id="NF008453">
    <property type="entry name" value="PRK11308.1"/>
    <property type="match status" value="2"/>
</dbReference>
<dbReference type="Pfam" id="PF08352">
    <property type="entry name" value="oligo_HPY"/>
    <property type="match status" value="2"/>
</dbReference>
<feature type="domain" description="ABC transporter" evidence="8">
    <location>
        <begin position="24"/>
        <end position="273"/>
    </location>
</feature>
<dbReference type="InterPro" id="IPR013563">
    <property type="entry name" value="Oligopep_ABC_C"/>
</dbReference>
<evidence type="ECO:0000256" key="2">
    <source>
        <dbReference type="ARBA" id="ARBA00005417"/>
    </source>
</evidence>
<dbReference type="NCBIfam" id="NF007739">
    <property type="entry name" value="PRK10419.1"/>
    <property type="match status" value="2"/>
</dbReference>
<evidence type="ECO:0000256" key="4">
    <source>
        <dbReference type="ARBA" id="ARBA00022475"/>
    </source>
</evidence>
<evidence type="ECO:0000256" key="7">
    <source>
        <dbReference type="ARBA" id="ARBA00023136"/>
    </source>
</evidence>
<keyword evidence="5" id="KW-0547">Nucleotide-binding</keyword>
<keyword evidence="4" id="KW-1003">Cell membrane</keyword>
<accession>A0ABP4VHX0</accession>
<evidence type="ECO:0000256" key="6">
    <source>
        <dbReference type="ARBA" id="ARBA00022840"/>
    </source>
</evidence>
<comment type="caution">
    <text evidence="9">The sequence shown here is derived from an EMBL/GenBank/DDBJ whole genome shotgun (WGS) entry which is preliminary data.</text>
</comment>
<evidence type="ECO:0000313" key="9">
    <source>
        <dbReference type="EMBL" id="GAA1727457.1"/>
    </source>
</evidence>
<proteinExistence type="inferred from homology"/>
<evidence type="ECO:0000256" key="3">
    <source>
        <dbReference type="ARBA" id="ARBA00022448"/>
    </source>
</evidence>
<evidence type="ECO:0000256" key="5">
    <source>
        <dbReference type="ARBA" id="ARBA00022741"/>
    </source>
</evidence>
<dbReference type="EMBL" id="BAAAME010000002">
    <property type="protein sequence ID" value="GAA1727457.1"/>
    <property type="molecule type" value="Genomic_DNA"/>
</dbReference>
<evidence type="ECO:0000256" key="1">
    <source>
        <dbReference type="ARBA" id="ARBA00004202"/>
    </source>
</evidence>
<evidence type="ECO:0000313" key="10">
    <source>
        <dbReference type="Proteomes" id="UP001501057"/>
    </source>
</evidence>
<keyword evidence="6 9" id="KW-0067">ATP-binding</keyword>
<comment type="subcellular location">
    <subcellularLocation>
        <location evidence="1">Cell membrane</location>
        <topology evidence="1">Peripheral membrane protein</topology>
    </subcellularLocation>
</comment>
<dbReference type="Proteomes" id="UP001501057">
    <property type="component" value="Unassembled WGS sequence"/>
</dbReference>
<dbReference type="InterPro" id="IPR027417">
    <property type="entry name" value="P-loop_NTPase"/>
</dbReference>
<dbReference type="PROSITE" id="PS50893">
    <property type="entry name" value="ABC_TRANSPORTER_2"/>
    <property type="match status" value="2"/>
</dbReference>
<dbReference type="PANTHER" id="PTHR43297:SF2">
    <property type="entry name" value="DIPEPTIDE TRANSPORT ATP-BINDING PROTEIN DPPD"/>
    <property type="match status" value="1"/>
</dbReference>
<keyword evidence="10" id="KW-1185">Reference proteome</keyword>
<dbReference type="CDD" id="cd03257">
    <property type="entry name" value="ABC_NikE_OppD_transporters"/>
    <property type="match status" value="2"/>
</dbReference>
<comment type="similarity">
    <text evidence="2">Belongs to the ABC transporter superfamily.</text>
</comment>
<keyword evidence="7" id="KW-0472">Membrane</keyword>
<dbReference type="PANTHER" id="PTHR43297">
    <property type="entry name" value="OLIGOPEPTIDE TRANSPORT ATP-BINDING PROTEIN APPD"/>
    <property type="match status" value="1"/>
</dbReference>
<evidence type="ECO:0000259" key="8">
    <source>
        <dbReference type="PROSITE" id="PS50893"/>
    </source>
</evidence>
<dbReference type="Gene3D" id="3.40.50.300">
    <property type="entry name" value="P-loop containing nucleotide triphosphate hydrolases"/>
    <property type="match status" value="2"/>
</dbReference>
<dbReference type="InterPro" id="IPR003439">
    <property type="entry name" value="ABC_transporter-like_ATP-bd"/>
</dbReference>
<name>A0ABP4VHX0_9ACTN</name>
<feature type="domain" description="ABC transporter" evidence="8">
    <location>
        <begin position="323"/>
        <end position="573"/>
    </location>
</feature>
<dbReference type="PROSITE" id="PS00211">
    <property type="entry name" value="ABC_TRANSPORTER_1"/>
    <property type="match status" value="2"/>
</dbReference>
<dbReference type="SUPFAM" id="SSF52540">
    <property type="entry name" value="P-loop containing nucleoside triphosphate hydrolases"/>
    <property type="match status" value="2"/>
</dbReference>
<dbReference type="InterPro" id="IPR017871">
    <property type="entry name" value="ABC_transporter-like_CS"/>
</dbReference>